<dbReference type="Pfam" id="PF13715">
    <property type="entry name" value="CarbopepD_reg_2"/>
    <property type="match status" value="1"/>
</dbReference>
<name>A0A1I2JV22_9FLAO</name>
<dbReference type="AlphaFoldDB" id="A0A1I2JV22"/>
<reference evidence="2" key="1">
    <citation type="submission" date="2016-10" db="EMBL/GenBank/DDBJ databases">
        <authorList>
            <person name="Varghese N."/>
            <person name="Submissions S."/>
        </authorList>
    </citation>
    <scope>NUCLEOTIDE SEQUENCE [LARGE SCALE GENOMIC DNA]</scope>
    <source>
        <strain evidence="2">DSM 23515</strain>
    </source>
</reference>
<proteinExistence type="predicted"/>
<dbReference type="RefSeq" id="WP_075326195.1">
    <property type="nucleotide sequence ID" value="NZ_FOOH01000001.1"/>
</dbReference>
<dbReference type="EMBL" id="FOOH01000001">
    <property type="protein sequence ID" value="SFF57908.1"/>
    <property type="molecule type" value="Genomic_DNA"/>
</dbReference>
<keyword evidence="2" id="KW-1185">Reference proteome</keyword>
<evidence type="ECO:0000313" key="1">
    <source>
        <dbReference type="EMBL" id="SFF57908.1"/>
    </source>
</evidence>
<organism evidence="1 2">
    <name type="scientific">Salegentibacter agarivorans</name>
    <dbReference type="NCBI Taxonomy" id="345907"/>
    <lineage>
        <taxon>Bacteria</taxon>
        <taxon>Pseudomonadati</taxon>
        <taxon>Bacteroidota</taxon>
        <taxon>Flavobacteriia</taxon>
        <taxon>Flavobacteriales</taxon>
        <taxon>Flavobacteriaceae</taxon>
        <taxon>Salegentibacter</taxon>
    </lineage>
</organism>
<evidence type="ECO:0000313" key="2">
    <source>
        <dbReference type="Proteomes" id="UP000199116"/>
    </source>
</evidence>
<sequence>MSLSRIKSINFFFILLLPFAGFSQQETIFSGQIITEEPLLSPVHIINITRQKGGVSELSGHFSVAVNKGDSLVFSSVQYKKKTIVIDREKLQQNNFTIKLEEDLTELDEVKLHKLSGSLAKDISEIETFNKFDLNAPMRRKPPPSQVERQLYTATTGPGGTRLSILGVLTGTIPLDPVINGISGRTAWLKKRKTNDEFKFTIEKAIYLIPENTLIEDFGIAKSAVMNFVYYCAENYDLEILLGNPLELYEFFQSKSVEFKALGALD</sequence>
<protein>
    <submittedName>
        <fullName evidence="1">CarboxypepD_reg-like domain-containing protein</fullName>
    </submittedName>
</protein>
<dbReference type="Proteomes" id="UP000199116">
    <property type="component" value="Unassembled WGS sequence"/>
</dbReference>
<gene>
    <name evidence="1" type="ORF">SAMN04488033_10138</name>
</gene>
<accession>A0A1I2JV22</accession>